<keyword evidence="16" id="KW-1185">Reference proteome</keyword>
<keyword evidence="3 8" id="KW-0597">Phosphoprotein</keyword>
<keyword evidence="4" id="KW-0808">Transferase</keyword>
<feature type="modified residue" description="Phosphohistidine" evidence="7">
    <location>
        <position position="716"/>
    </location>
</feature>
<feature type="region of interest" description="Disordered" evidence="10">
    <location>
        <begin position="995"/>
        <end position="1020"/>
    </location>
</feature>
<dbReference type="PANTHER" id="PTHR43395">
    <property type="entry name" value="SENSOR HISTIDINE KINASE CHEA"/>
    <property type="match status" value="1"/>
</dbReference>
<evidence type="ECO:0000256" key="10">
    <source>
        <dbReference type="SAM" id="MobiDB-lite"/>
    </source>
</evidence>
<evidence type="ECO:0000259" key="12">
    <source>
        <dbReference type="PROSITE" id="PS50110"/>
    </source>
</evidence>
<dbReference type="Proteomes" id="UP001410394">
    <property type="component" value="Unassembled WGS sequence"/>
</dbReference>
<dbReference type="SUPFAM" id="SSF52172">
    <property type="entry name" value="CheY-like"/>
    <property type="match status" value="1"/>
</dbReference>
<feature type="region of interest" description="Disordered" evidence="10">
    <location>
        <begin position="804"/>
        <end position="838"/>
    </location>
</feature>
<evidence type="ECO:0000259" key="11">
    <source>
        <dbReference type="PROSITE" id="PS50109"/>
    </source>
</evidence>
<dbReference type="InterPro" id="IPR051315">
    <property type="entry name" value="Bact_Chemotaxis_CheA"/>
</dbReference>
<feature type="domain" description="HPt" evidence="14">
    <location>
        <begin position="1353"/>
        <end position="1454"/>
    </location>
</feature>
<sequence>MSQVTDFDIGPLSWVKAELDAALGRATASLDEALAQPGQREPLRFAQNHVHQASGALAVVGLDGVAQFSEAIDKLLSALAGAEDAPSSEQLQLAKRSLAVLANYLSELIAGAEHKPLRLFPAYRELVIARGEDAPQASELFFPDISVRPQLDARETVTSANPAHDLRVLRGRFEKGLLQWLRQPHSRAGAEEMLRAVQGIERIQSQPATRAFWWASIAFFEGLAEGVIAVERSTQRLCRRIDTQMRRIIEGSQVVAERLVRDVLYFVATANVSTPHAQSVREVYKLAAALPTPDQEISSTLRQPLILRAQEALEACKDAWNRFSAGAAIALPQFQDQLDELLKRVQALNMPLIEPLLGSMSRVGSWLRDDPLRQNEAVSMELATGLLIAEHAIQSPAYDKSLLQRQVDMLSTIYDIRSKGGRPPAMDASLFGDASTRAQERLFFNQLAREIQTNLGQIEQALDAFFRAPEQRDSLAALAAPLKQVEGALSMLGENRAAQLVGESAAQIRQFSIQNTPPEREACDSLAHNLSALGFYVEALRNGPARLDDFLDPSGRFAAEAAKDAASGTVEAQLLRESRETQSLVEALRDEPENSALREQLVSNLEAIRDDAHLLADRNLEQQASDVIADLKAGGSVSSSHIQEALSAVASPAAPQHSEEAERLMQVSVEELDAELLEIFLEEAQEVLANQSAQRAIAAREPHNHEALVTIRRGFHTLKGSSRMVGLEAFSEAARQVEMTMNRWLQLEKDTTIDLLSLIDAGVANFGAWVEQLKSGGSAWRDAKALIEHAQALLASLDPAPDEAYLPNTLTPTRPPHPERAVAEDPATAQSGASLADESLDPLSQAEGLLSLPELPESAPDSAAEHYDSSLEASHIHDMPHVGELGQDSELMLEPLSEFDLTATELEDLPGETSANGEEDALFTGTDLDLDLDPGVEPPPAAEEAPAEEELDLAASLLNDSLLQLQDEHDARPAETAALDELDLTATSLEDLLDEIPAETQPTTSLETEAESGSEAASEVEIELDSLLLPDTATPEEAQAETDLSSTALDDLLHIPETGPAHSIEALGEVPPAASVPDSAADHYPEPVLEPALEEVSIEDDDEDIGLPVINLESAAVPPSQHETEPEPFPESIPDSDVQIGGSTLSRGLYELYLNESAQHLASLRADQQQRLADPTLPPSKDAVRAAHTLGGISGTTRFEAPHLLGKALEHCLHRFNEAQVAPDAAQEAVIDAAIGALEVMRDEIAAQLMPYVMSDLASQLDSLQAHLPEPASDWLGLADGDLAEEALADEVVTEPAFTEPAFTEPALDATPEPQAEHDAALSELPATSAIEAEAALQAELGSAAQEDEILVSDELDEQLLPIFFEEADELSAEIGDALRQLRSDPLNEEPRNALARLMHTLKGSARMAGAMRLGEAVHRLESRLEAAGANSSDALIDELENGFDQVGNILRALRDPNAAVAASALPESSTDTLVTGDERIPEASPAAEAEAPNSVPAPRSDADIPAVLRAAPPADTPEAPATPRALVRVRADLVDRFVNEAGEISIARTRVEGEMRTLRRSLLDLTENVIRLRNQLREVEISAESQMQSRIAAAESQHANFDPLEFDRFTRLQELTRMMAESVGDVTTIQQTLLRNLDGADSALHAQGRLSRDLQQALMGVRMVPFNDVVDRLYRVVRQSAREMDKRANLDIIGGNIEIDRGVLDKMVAPIEHLLRNAIAHGIESPAERLAAGKPETGQITLKLSQLSNEIALEMADDGHGLDYQRIAARARSSGLLGADEEVSENRLTQMIFEPGFSTAEQVTGLAGRGIGMDVVKNEALSVGGRIDVSSTPGQGARFLIHLPLTLAVTQALLVRVGARTYAIPSNMVEQAIEVKEDVLNAYRSQGYAEWKGQRYPVRYLPRLLGDTESQPETKRFHWVLLLRAGNDQLGLYIDALLGNQEIIVKNAGPQFVRLHGYTGATVLPNGEISLILNPVVLAGRQGGSTLDSDLQSQQASEVSTAYTPIIMVVDDSLTVRKITSRLLEREGYKVITAKDGVDALEQLTETLPDVMLLDIEMPRMDGFDLARNIRGDARLRHLPLIMITSRMADKHRNYAMEIGVNHYLGKPYQEDQLLGLIDEFVTAAHRR</sequence>
<dbReference type="CDD" id="cd17546">
    <property type="entry name" value="REC_hyHK_CKI1_RcsC-like"/>
    <property type="match status" value="1"/>
</dbReference>
<dbReference type="CDD" id="cd00088">
    <property type="entry name" value="HPT"/>
    <property type="match status" value="2"/>
</dbReference>
<keyword evidence="5" id="KW-0418">Kinase</keyword>
<feature type="modified residue" description="Phosphohistidine" evidence="7">
    <location>
        <position position="1188"/>
    </location>
</feature>
<dbReference type="InterPro" id="IPR058661">
    <property type="entry name" value="FimL_2nd"/>
</dbReference>
<feature type="compositionally biased region" description="Low complexity" evidence="10">
    <location>
        <begin position="1483"/>
        <end position="1499"/>
    </location>
</feature>
<feature type="modified residue" description="Phosphohistidine" evidence="7">
    <location>
        <position position="1400"/>
    </location>
</feature>
<evidence type="ECO:0000256" key="6">
    <source>
        <dbReference type="ARBA" id="ARBA00023012"/>
    </source>
</evidence>
<dbReference type="InterPro" id="IPR002545">
    <property type="entry name" value="CheW-lke_dom"/>
</dbReference>
<feature type="domain" description="HPt" evidence="14">
    <location>
        <begin position="1142"/>
        <end position="1248"/>
    </location>
</feature>
<feature type="domain" description="Histidine kinase" evidence="11">
    <location>
        <begin position="1650"/>
        <end position="1848"/>
    </location>
</feature>
<dbReference type="PANTHER" id="PTHR43395:SF8">
    <property type="entry name" value="HISTIDINE KINASE"/>
    <property type="match status" value="1"/>
</dbReference>
<dbReference type="SUPFAM" id="SSF47226">
    <property type="entry name" value="Histidine-containing phosphotransfer domain, HPT domain"/>
    <property type="match status" value="5"/>
</dbReference>
<organism evidence="15 16">
    <name type="scientific">Uliginosibacterium sediminicola</name>
    <dbReference type="NCBI Taxonomy" id="2024550"/>
    <lineage>
        <taxon>Bacteria</taxon>
        <taxon>Pseudomonadati</taxon>
        <taxon>Pseudomonadota</taxon>
        <taxon>Betaproteobacteria</taxon>
        <taxon>Rhodocyclales</taxon>
        <taxon>Zoogloeaceae</taxon>
        <taxon>Uliginosibacterium</taxon>
    </lineage>
</organism>
<dbReference type="InterPro" id="IPR001789">
    <property type="entry name" value="Sig_transdc_resp-reg_receiver"/>
</dbReference>
<dbReference type="PRINTS" id="PR00344">
    <property type="entry name" value="BCTRLSENSOR"/>
</dbReference>
<evidence type="ECO:0000259" key="14">
    <source>
        <dbReference type="PROSITE" id="PS50894"/>
    </source>
</evidence>
<accession>A0ABU9YXQ7</accession>
<evidence type="ECO:0000256" key="8">
    <source>
        <dbReference type="PROSITE-ProRule" id="PRU00169"/>
    </source>
</evidence>
<evidence type="ECO:0000313" key="16">
    <source>
        <dbReference type="Proteomes" id="UP001410394"/>
    </source>
</evidence>
<feature type="coiled-coil region" evidence="9">
    <location>
        <begin position="1556"/>
        <end position="1583"/>
    </location>
</feature>
<proteinExistence type="predicted"/>
<dbReference type="EMBL" id="JBDIVE010000003">
    <property type="protein sequence ID" value="MEN3068503.1"/>
    <property type="molecule type" value="Genomic_DNA"/>
</dbReference>
<dbReference type="InterPro" id="IPR005467">
    <property type="entry name" value="His_kinase_dom"/>
</dbReference>
<dbReference type="InterPro" id="IPR036061">
    <property type="entry name" value="CheW-like_dom_sf"/>
</dbReference>
<dbReference type="Pfam" id="PF01627">
    <property type="entry name" value="Hpt"/>
    <property type="match status" value="2"/>
</dbReference>
<dbReference type="SMART" id="SM01231">
    <property type="entry name" value="H-kinase_dim"/>
    <property type="match status" value="1"/>
</dbReference>
<dbReference type="SMART" id="SM00260">
    <property type="entry name" value="CheW"/>
    <property type="match status" value="1"/>
</dbReference>
<dbReference type="Pfam" id="PF02518">
    <property type="entry name" value="HATPase_c"/>
    <property type="match status" value="1"/>
</dbReference>
<dbReference type="Gene3D" id="1.20.120.160">
    <property type="entry name" value="HPT domain"/>
    <property type="match status" value="4"/>
</dbReference>
<dbReference type="InterPro" id="IPR004358">
    <property type="entry name" value="Sig_transdc_His_kin-like_C"/>
</dbReference>
<comment type="caution">
    <text evidence="15">The sequence shown here is derived from an EMBL/GenBank/DDBJ whole genome shotgun (WGS) entry which is preliminary data.</text>
</comment>
<dbReference type="EC" id="2.7.13.3" evidence="2"/>
<dbReference type="PROSITE" id="PS50851">
    <property type="entry name" value="CHEW"/>
    <property type="match status" value="1"/>
</dbReference>
<dbReference type="SUPFAM" id="SSF55874">
    <property type="entry name" value="ATPase domain of HSP90 chaperone/DNA topoisomerase II/histidine kinase"/>
    <property type="match status" value="1"/>
</dbReference>
<name>A0ABU9YXQ7_9RHOO</name>
<dbReference type="SMART" id="SM00448">
    <property type="entry name" value="REC"/>
    <property type="match status" value="1"/>
</dbReference>
<evidence type="ECO:0000256" key="9">
    <source>
        <dbReference type="SAM" id="Coils"/>
    </source>
</evidence>
<dbReference type="Gene3D" id="2.30.30.40">
    <property type="entry name" value="SH3 Domains"/>
    <property type="match status" value="1"/>
</dbReference>
<evidence type="ECO:0000256" key="1">
    <source>
        <dbReference type="ARBA" id="ARBA00000085"/>
    </source>
</evidence>
<feature type="region of interest" description="Disordered" evidence="10">
    <location>
        <begin position="1483"/>
        <end position="1502"/>
    </location>
</feature>
<dbReference type="SMART" id="SM00387">
    <property type="entry name" value="HATPase_c"/>
    <property type="match status" value="1"/>
</dbReference>
<gene>
    <name evidence="15" type="ORF">ABDB84_08425</name>
</gene>
<dbReference type="Pfam" id="PF01584">
    <property type="entry name" value="CheW"/>
    <property type="match status" value="1"/>
</dbReference>
<feature type="region of interest" description="Disordered" evidence="10">
    <location>
        <begin position="925"/>
        <end position="947"/>
    </location>
</feature>
<feature type="modified residue" description="4-aspartylphosphate" evidence="8">
    <location>
        <position position="2056"/>
    </location>
</feature>
<evidence type="ECO:0000256" key="4">
    <source>
        <dbReference type="ARBA" id="ARBA00022679"/>
    </source>
</evidence>
<dbReference type="Pfam" id="PF26379">
    <property type="entry name" value="FimL_2nd"/>
    <property type="match status" value="1"/>
</dbReference>
<dbReference type="InterPro" id="IPR036890">
    <property type="entry name" value="HATPase_C_sf"/>
</dbReference>
<feature type="domain" description="CheW-like" evidence="13">
    <location>
        <begin position="1850"/>
        <end position="1985"/>
    </location>
</feature>
<dbReference type="Pfam" id="PF00072">
    <property type="entry name" value="Response_reg"/>
    <property type="match status" value="1"/>
</dbReference>
<protein>
    <recommendedName>
        <fullName evidence="2">histidine kinase</fullName>
        <ecNumber evidence="2">2.7.13.3</ecNumber>
    </recommendedName>
</protein>
<evidence type="ECO:0000256" key="2">
    <source>
        <dbReference type="ARBA" id="ARBA00012438"/>
    </source>
</evidence>
<dbReference type="Gene3D" id="3.30.565.10">
    <property type="entry name" value="Histidine kinase-like ATPase, C-terminal domain"/>
    <property type="match status" value="1"/>
</dbReference>
<feature type="domain" description="HPt" evidence="14">
    <location>
        <begin position="669"/>
        <end position="773"/>
    </location>
</feature>
<dbReference type="InterPro" id="IPR008207">
    <property type="entry name" value="Sig_transdc_His_kin_Hpt_dom"/>
</dbReference>
<dbReference type="SUPFAM" id="SSF50341">
    <property type="entry name" value="CheW-like"/>
    <property type="match status" value="1"/>
</dbReference>
<dbReference type="InterPro" id="IPR036641">
    <property type="entry name" value="HPT_dom_sf"/>
</dbReference>
<dbReference type="Gene3D" id="3.40.50.2300">
    <property type="match status" value="1"/>
</dbReference>
<dbReference type="InterPro" id="IPR004105">
    <property type="entry name" value="CheA-like_dim"/>
</dbReference>
<evidence type="ECO:0000313" key="15">
    <source>
        <dbReference type="EMBL" id="MEN3068503.1"/>
    </source>
</evidence>
<dbReference type="InterPro" id="IPR003594">
    <property type="entry name" value="HATPase_dom"/>
</dbReference>
<dbReference type="SMART" id="SM00073">
    <property type="entry name" value="HPT"/>
    <property type="match status" value="3"/>
</dbReference>
<dbReference type="InterPro" id="IPR011006">
    <property type="entry name" value="CheY-like_superfamily"/>
</dbReference>
<reference evidence="15 16" key="1">
    <citation type="journal article" date="2018" name="Int. J. Syst. Evol. Microbiol.">
        <title>Uliginosibacterium sediminicola sp. nov., isolated from freshwater sediment.</title>
        <authorList>
            <person name="Hwang W.M."/>
            <person name="Kim S.M."/>
            <person name="Kang K."/>
            <person name="Ahn T.Y."/>
        </authorList>
    </citation>
    <scope>NUCLEOTIDE SEQUENCE [LARGE SCALE GENOMIC DNA]</scope>
    <source>
        <strain evidence="15 16">M1-21</strain>
    </source>
</reference>
<evidence type="ECO:0000259" key="13">
    <source>
        <dbReference type="PROSITE" id="PS50851"/>
    </source>
</evidence>
<dbReference type="PROSITE" id="PS50110">
    <property type="entry name" value="RESPONSE_REGULATORY"/>
    <property type="match status" value="1"/>
</dbReference>
<evidence type="ECO:0000256" key="7">
    <source>
        <dbReference type="PROSITE-ProRule" id="PRU00110"/>
    </source>
</evidence>
<keyword evidence="9" id="KW-0175">Coiled coil</keyword>
<comment type="catalytic activity">
    <reaction evidence="1">
        <text>ATP + protein L-histidine = ADP + protein N-phospho-L-histidine.</text>
        <dbReference type="EC" id="2.7.13.3"/>
    </reaction>
</comment>
<dbReference type="PROSITE" id="PS50109">
    <property type="entry name" value="HIS_KIN"/>
    <property type="match status" value="1"/>
</dbReference>
<dbReference type="RefSeq" id="WP_345919271.1">
    <property type="nucleotide sequence ID" value="NZ_JBDIVE010000003.1"/>
</dbReference>
<dbReference type="PROSITE" id="PS50894">
    <property type="entry name" value="HPT"/>
    <property type="match status" value="3"/>
</dbReference>
<feature type="compositionally biased region" description="Acidic residues" evidence="10">
    <location>
        <begin position="1008"/>
        <end position="1020"/>
    </location>
</feature>
<feature type="domain" description="Response regulatory" evidence="12">
    <location>
        <begin position="2007"/>
        <end position="2123"/>
    </location>
</feature>
<evidence type="ECO:0000256" key="5">
    <source>
        <dbReference type="ARBA" id="ARBA00022777"/>
    </source>
</evidence>
<evidence type="ECO:0000256" key="3">
    <source>
        <dbReference type="ARBA" id="ARBA00022553"/>
    </source>
</evidence>
<keyword evidence="6" id="KW-0902">Two-component regulatory system</keyword>